<reference evidence="2" key="1">
    <citation type="submission" date="2018-10" db="EMBL/GenBank/DDBJ databases">
        <title>Effector identification in a new, highly contiguous assembly of the strawberry crown rot pathogen Phytophthora cactorum.</title>
        <authorList>
            <person name="Armitage A.D."/>
            <person name="Nellist C.F."/>
            <person name="Bates H."/>
            <person name="Vickerstaff R.J."/>
            <person name="Harrison R.J."/>
        </authorList>
    </citation>
    <scope>NUCLEOTIDE SEQUENCE</scope>
    <source>
        <strain evidence="2">4040</strain>
        <strain evidence="3">P415</strain>
        <strain evidence="4">P421</strain>
    </source>
</reference>
<feature type="compositionally biased region" description="Basic and acidic residues" evidence="1">
    <location>
        <begin position="27"/>
        <end position="43"/>
    </location>
</feature>
<dbReference type="EMBL" id="RCMV01001242">
    <property type="protein sequence ID" value="KAG3209580.1"/>
    <property type="molecule type" value="Genomic_DNA"/>
</dbReference>
<organism evidence="2 5">
    <name type="scientific">Phytophthora cactorum</name>
    <dbReference type="NCBI Taxonomy" id="29920"/>
    <lineage>
        <taxon>Eukaryota</taxon>
        <taxon>Sar</taxon>
        <taxon>Stramenopiles</taxon>
        <taxon>Oomycota</taxon>
        <taxon>Peronosporomycetes</taxon>
        <taxon>Peronosporales</taxon>
        <taxon>Peronosporaceae</taxon>
        <taxon>Phytophthora</taxon>
    </lineage>
</organism>
<evidence type="ECO:0000313" key="2">
    <source>
        <dbReference type="EMBL" id="KAG2900278.1"/>
    </source>
</evidence>
<dbReference type="AlphaFoldDB" id="A0A8T1BBL0"/>
<dbReference type="Proteomes" id="UP000736787">
    <property type="component" value="Unassembled WGS sequence"/>
</dbReference>
<dbReference type="Proteomes" id="UP000760860">
    <property type="component" value="Unassembled WGS sequence"/>
</dbReference>
<dbReference type="Proteomes" id="UP000697107">
    <property type="component" value="Unassembled WGS sequence"/>
</dbReference>
<name>A0A8T1BBL0_9STRA</name>
<gene>
    <name evidence="2" type="ORF">PC117_g22001</name>
    <name evidence="3" type="ORF">PC118_g7648</name>
    <name evidence="4" type="ORF">PC129_g19408</name>
</gene>
<dbReference type="EMBL" id="RCMK01001165">
    <property type="protein sequence ID" value="KAG2900278.1"/>
    <property type="molecule type" value="Genomic_DNA"/>
</dbReference>
<evidence type="ECO:0000313" key="5">
    <source>
        <dbReference type="Proteomes" id="UP000736787"/>
    </source>
</evidence>
<feature type="region of interest" description="Disordered" evidence="1">
    <location>
        <begin position="1"/>
        <end position="43"/>
    </location>
</feature>
<evidence type="ECO:0000313" key="4">
    <source>
        <dbReference type="EMBL" id="KAG3209580.1"/>
    </source>
</evidence>
<comment type="caution">
    <text evidence="2">The sequence shown here is derived from an EMBL/GenBank/DDBJ whole genome shotgun (WGS) entry which is preliminary data.</text>
</comment>
<evidence type="ECO:0000313" key="3">
    <source>
        <dbReference type="EMBL" id="KAG2986781.1"/>
    </source>
</evidence>
<sequence length="43" mass="4859">MEDPDDAMESVPAGRTPIAVYPPLPPLKEHDLRLTQETTNERQ</sequence>
<accession>A0A8T1BBL0</accession>
<proteinExistence type="predicted"/>
<protein>
    <submittedName>
        <fullName evidence="2">Uncharacterized protein</fullName>
    </submittedName>
</protein>
<evidence type="ECO:0000256" key="1">
    <source>
        <dbReference type="SAM" id="MobiDB-lite"/>
    </source>
</evidence>
<dbReference type="EMBL" id="RCML01000185">
    <property type="protein sequence ID" value="KAG2986781.1"/>
    <property type="molecule type" value="Genomic_DNA"/>
</dbReference>